<accession>A0A8T0GFP2</accession>
<evidence type="ECO:0000313" key="2">
    <source>
        <dbReference type="EMBL" id="KAG0556638.1"/>
    </source>
</evidence>
<feature type="chain" id="PRO_5035820616" description="Secreted protein" evidence="1">
    <location>
        <begin position="20"/>
        <end position="67"/>
    </location>
</feature>
<keyword evidence="3" id="KW-1185">Reference proteome</keyword>
<evidence type="ECO:0000256" key="1">
    <source>
        <dbReference type="SAM" id="SignalP"/>
    </source>
</evidence>
<feature type="signal peptide" evidence="1">
    <location>
        <begin position="1"/>
        <end position="19"/>
    </location>
</feature>
<gene>
    <name evidence="2" type="ORF">KC19_11G068700</name>
</gene>
<dbReference type="Proteomes" id="UP000822688">
    <property type="component" value="Chromosome 11"/>
</dbReference>
<protein>
    <recommendedName>
        <fullName evidence="4">Secreted protein</fullName>
    </recommendedName>
</protein>
<proteinExistence type="predicted"/>
<name>A0A8T0GFP2_CERPU</name>
<sequence length="67" mass="7696">MLHALLQSASILGLTTILCHYCRRKRNSEMGQRYGDWKLCCFTNRHSLGHTATERFITSTKNTTHAN</sequence>
<dbReference type="EMBL" id="CM026432">
    <property type="protein sequence ID" value="KAG0556638.1"/>
    <property type="molecule type" value="Genomic_DNA"/>
</dbReference>
<evidence type="ECO:0000313" key="3">
    <source>
        <dbReference type="Proteomes" id="UP000822688"/>
    </source>
</evidence>
<evidence type="ECO:0008006" key="4">
    <source>
        <dbReference type="Google" id="ProtNLM"/>
    </source>
</evidence>
<organism evidence="2 3">
    <name type="scientific">Ceratodon purpureus</name>
    <name type="common">Fire moss</name>
    <name type="synonym">Dicranum purpureum</name>
    <dbReference type="NCBI Taxonomy" id="3225"/>
    <lineage>
        <taxon>Eukaryota</taxon>
        <taxon>Viridiplantae</taxon>
        <taxon>Streptophyta</taxon>
        <taxon>Embryophyta</taxon>
        <taxon>Bryophyta</taxon>
        <taxon>Bryophytina</taxon>
        <taxon>Bryopsida</taxon>
        <taxon>Dicranidae</taxon>
        <taxon>Pseudoditrichales</taxon>
        <taxon>Ditrichaceae</taxon>
        <taxon>Ceratodon</taxon>
    </lineage>
</organism>
<comment type="caution">
    <text evidence="2">The sequence shown here is derived from an EMBL/GenBank/DDBJ whole genome shotgun (WGS) entry which is preliminary data.</text>
</comment>
<dbReference type="AlphaFoldDB" id="A0A8T0GFP2"/>
<keyword evidence="1" id="KW-0732">Signal</keyword>
<reference evidence="2 3" key="1">
    <citation type="submission" date="2020-06" db="EMBL/GenBank/DDBJ databases">
        <title>WGS assembly of Ceratodon purpureus strain R40.</title>
        <authorList>
            <person name="Carey S.B."/>
            <person name="Jenkins J."/>
            <person name="Shu S."/>
            <person name="Lovell J.T."/>
            <person name="Sreedasyam A."/>
            <person name="Maumus F."/>
            <person name="Tiley G.P."/>
            <person name="Fernandez-Pozo N."/>
            <person name="Barry K."/>
            <person name="Chen C."/>
            <person name="Wang M."/>
            <person name="Lipzen A."/>
            <person name="Daum C."/>
            <person name="Saski C.A."/>
            <person name="Payton A.C."/>
            <person name="Mcbreen J.C."/>
            <person name="Conrad R.E."/>
            <person name="Kollar L.M."/>
            <person name="Olsson S."/>
            <person name="Huttunen S."/>
            <person name="Landis J.B."/>
            <person name="Wickett N.J."/>
            <person name="Johnson M.G."/>
            <person name="Rensing S.A."/>
            <person name="Grimwood J."/>
            <person name="Schmutz J."/>
            <person name="Mcdaniel S.F."/>
        </authorList>
    </citation>
    <scope>NUCLEOTIDE SEQUENCE [LARGE SCALE GENOMIC DNA]</scope>
    <source>
        <strain evidence="2 3">R40</strain>
    </source>
</reference>